<feature type="domain" description="STAS" evidence="3">
    <location>
        <begin position="31"/>
        <end position="140"/>
    </location>
</feature>
<dbReference type="PANTHER" id="PTHR33495">
    <property type="entry name" value="ANTI-SIGMA FACTOR ANTAGONIST TM_1081-RELATED-RELATED"/>
    <property type="match status" value="1"/>
</dbReference>
<gene>
    <name evidence="4" type="ORF">ETD85_57770</name>
</gene>
<dbReference type="SUPFAM" id="SSF52091">
    <property type="entry name" value="SpoIIaa-like"/>
    <property type="match status" value="1"/>
</dbReference>
<dbReference type="Pfam" id="PF01740">
    <property type="entry name" value="STAS"/>
    <property type="match status" value="1"/>
</dbReference>
<organism evidence="4 5">
    <name type="scientific">Nonomuraea zeae</name>
    <dbReference type="NCBI Taxonomy" id="1642303"/>
    <lineage>
        <taxon>Bacteria</taxon>
        <taxon>Bacillati</taxon>
        <taxon>Actinomycetota</taxon>
        <taxon>Actinomycetes</taxon>
        <taxon>Streptosporangiales</taxon>
        <taxon>Streptosporangiaceae</taxon>
        <taxon>Nonomuraea</taxon>
    </lineage>
</organism>
<dbReference type="Proteomes" id="UP000306628">
    <property type="component" value="Unassembled WGS sequence"/>
</dbReference>
<comment type="similarity">
    <text evidence="1 2">Belongs to the anti-sigma-factor antagonist family.</text>
</comment>
<proteinExistence type="inferred from homology"/>
<protein>
    <recommendedName>
        <fullName evidence="2">Anti-sigma factor antagonist</fullName>
    </recommendedName>
</protein>
<evidence type="ECO:0000313" key="5">
    <source>
        <dbReference type="Proteomes" id="UP000306628"/>
    </source>
</evidence>
<reference evidence="4 5" key="1">
    <citation type="submission" date="2019-05" db="EMBL/GenBank/DDBJ databases">
        <title>Draft genome sequence of Nonomuraea zeae DSM 100528.</title>
        <authorList>
            <person name="Saricaoglu S."/>
            <person name="Isik K."/>
        </authorList>
    </citation>
    <scope>NUCLEOTIDE SEQUENCE [LARGE SCALE GENOMIC DNA]</scope>
    <source>
        <strain evidence="4 5">DSM 100528</strain>
    </source>
</reference>
<evidence type="ECO:0000313" key="4">
    <source>
        <dbReference type="EMBL" id="TMR13119.1"/>
    </source>
</evidence>
<dbReference type="Gene3D" id="3.30.750.24">
    <property type="entry name" value="STAS domain"/>
    <property type="match status" value="1"/>
</dbReference>
<dbReference type="CDD" id="cd07043">
    <property type="entry name" value="STAS_anti-anti-sigma_factors"/>
    <property type="match status" value="1"/>
</dbReference>
<dbReference type="PROSITE" id="PS50801">
    <property type="entry name" value="STAS"/>
    <property type="match status" value="1"/>
</dbReference>
<dbReference type="OrthoDB" id="3481860at2"/>
<dbReference type="AlphaFoldDB" id="A0A5S4F8M3"/>
<dbReference type="PANTHER" id="PTHR33495:SF2">
    <property type="entry name" value="ANTI-SIGMA FACTOR ANTAGONIST TM_1081-RELATED"/>
    <property type="match status" value="1"/>
</dbReference>
<dbReference type="EMBL" id="VCKX01000431">
    <property type="protein sequence ID" value="TMR13119.1"/>
    <property type="molecule type" value="Genomic_DNA"/>
</dbReference>
<name>A0A5S4F8M3_9ACTN</name>
<keyword evidence="5" id="KW-1185">Reference proteome</keyword>
<dbReference type="InterPro" id="IPR003658">
    <property type="entry name" value="Anti-sigma_ant"/>
</dbReference>
<dbReference type="NCBIfam" id="TIGR00377">
    <property type="entry name" value="ant_ant_sig"/>
    <property type="match status" value="1"/>
</dbReference>
<dbReference type="InterPro" id="IPR002645">
    <property type="entry name" value="STAS_dom"/>
</dbReference>
<comment type="caution">
    <text evidence="4">The sequence shown here is derived from an EMBL/GenBank/DDBJ whole genome shotgun (WGS) entry which is preliminary data.</text>
</comment>
<evidence type="ECO:0000256" key="2">
    <source>
        <dbReference type="RuleBase" id="RU003749"/>
    </source>
</evidence>
<dbReference type="GO" id="GO:0043856">
    <property type="term" value="F:anti-sigma factor antagonist activity"/>
    <property type="evidence" value="ECO:0007669"/>
    <property type="project" value="InterPro"/>
</dbReference>
<evidence type="ECO:0000256" key="1">
    <source>
        <dbReference type="ARBA" id="ARBA00009013"/>
    </source>
</evidence>
<evidence type="ECO:0000259" key="3">
    <source>
        <dbReference type="PROSITE" id="PS50801"/>
    </source>
</evidence>
<sequence>MCGRPPTARIAVLDAAMAEPNATEIARMTLLTVTSQHLPRAVVISVAGELDRNTVPQLAAAVERQRPGGARDLVFDLGELTFMDSSGLSVLLTAANYVRAQGGRTHLAAVRGTPARILEISGALKVFIVHDGVEDALALPEEPGPPRTGP</sequence>
<accession>A0A5S4F8M3</accession>
<dbReference type="InterPro" id="IPR036513">
    <property type="entry name" value="STAS_dom_sf"/>
</dbReference>